<dbReference type="EC" id="6.1.1.-" evidence="7"/>
<evidence type="ECO:0000256" key="4">
    <source>
        <dbReference type="ARBA" id="ARBA00022833"/>
    </source>
</evidence>
<dbReference type="Pfam" id="PF00749">
    <property type="entry name" value="tRNA-synt_1c"/>
    <property type="match status" value="1"/>
</dbReference>
<evidence type="ECO:0000256" key="7">
    <source>
        <dbReference type="HAMAP-Rule" id="MF_01428"/>
    </source>
</evidence>
<accession>A0A2M8VJ90</accession>
<keyword evidence="8" id="KW-0648">Protein biosynthesis</keyword>
<feature type="short sequence motif" description="'KMSKS' region" evidence="7">
    <location>
        <begin position="260"/>
        <end position="264"/>
    </location>
</feature>
<dbReference type="InterPro" id="IPR000924">
    <property type="entry name" value="Glu/Gln-tRNA-synth"/>
</dbReference>
<gene>
    <name evidence="7" type="primary">gluQ</name>
    <name evidence="10" type="ORF">B0G85_1665</name>
</gene>
<feature type="binding site" evidence="7">
    <location>
        <position position="111"/>
    </location>
    <ligand>
        <name>Zn(2+)</name>
        <dbReference type="ChEBI" id="CHEBI:29105"/>
    </ligand>
</feature>
<evidence type="ECO:0000256" key="2">
    <source>
        <dbReference type="ARBA" id="ARBA00022723"/>
    </source>
</evidence>
<keyword evidence="1 7" id="KW-0436">Ligase</keyword>
<feature type="binding site" evidence="7">
    <location>
        <position position="204"/>
    </location>
    <ligand>
        <name>L-glutamate</name>
        <dbReference type="ChEBI" id="CHEBI:29985"/>
    </ligand>
</feature>
<evidence type="ECO:0000313" key="11">
    <source>
        <dbReference type="Proteomes" id="UP000229366"/>
    </source>
</evidence>
<evidence type="ECO:0000259" key="9">
    <source>
        <dbReference type="Pfam" id="PF00749"/>
    </source>
</evidence>
<dbReference type="GO" id="GO:0006400">
    <property type="term" value="P:tRNA modification"/>
    <property type="evidence" value="ECO:0007669"/>
    <property type="project" value="InterPro"/>
</dbReference>
<dbReference type="PANTHER" id="PTHR43311">
    <property type="entry name" value="GLUTAMATE--TRNA LIGASE"/>
    <property type="match status" value="1"/>
</dbReference>
<dbReference type="Proteomes" id="UP000229366">
    <property type="component" value="Unassembled WGS sequence"/>
</dbReference>
<dbReference type="EMBL" id="PGTX01000004">
    <property type="protein sequence ID" value="PJI77066.1"/>
    <property type="molecule type" value="Genomic_DNA"/>
</dbReference>
<evidence type="ECO:0000256" key="3">
    <source>
        <dbReference type="ARBA" id="ARBA00022741"/>
    </source>
</evidence>
<feature type="short sequence motif" description="'HIGH' region" evidence="7">
    <location>
        <begin position="20"/>
        <end position="30"/>
    </location>
</feature>
<protein>
    <recommendedName>
        <fullName evidence="7">Glutamyl-Q tRNA(Asp) synthetase</fullName>
        <shortName evidence="7">Glu-Q-RSs</shortName>
        <ecNumber evidence="7">6.1.1.-</ecNumber>
    </recommendedName>
</protein>
<comment type="caution">
    <text evidence="10">The sequence shown here is derived from an EMBL/GenBank/DDBJ whole genome shotgun (WGS) entry which is preliminary data.</text>
</comment>
<dbReference type="GO" id="GO:0008270">
    <property type="term" value="F:zinc ion binding"/>
    <property type="evidence" value="ECO:0007669"/>
    <property type="project" value="UniProtKB-UniRule"/>
</dbReference>
<comment type="cofactor">
    <cofactor evidence="7">
        <name>Zn(2+)</name>
        <dbReference type="ChEBI" id="CHEBI:29105"/>
    </cofactor>
    <text evidence="7">Binds 1 zinc ion per subunit.</text>
</comment>
<dbReference type="NCBIfam" id="TIGR03838">
    <property type="entry name" value="queuosine_YadB"/>
    <property type="match status" value="1"/>
</dbReference>
<dbReference type="PANTHER" id="PTHR43311:SF1">
    <property type="entry name" value="GLUTAMYL-Q TRNA(ASP) SYNTHETASE"/>
    <property type="match status" value="1"/>
</dbReference>
<organism evidence="10 11">
    <name type="scientific">Polynucleobacter brandtiae</name>
    <dbReference type="NCBI Taxonomy" id="1938816"/>
    <lineage>
        <taxon>Bacteria</taxon>
        <taxon>Pseudomonadati</taxon>
        <taxon>Pseudomonadota</taxon>
        <taxon>Betaproteobacteria</taxon>
        <taxon>Burkholderiales</taxon>
        <taxon>Burkholderiaceae</taxon>
        <taxon>Polynucleobacter</taxon>
    </lineage>
</organism>
<dbReference type="PRINTS" id="PR00987">
    <property type="entry name" value="TRNASYNTHGLU"/>
</dbReference>
<feature type="binding site" evidence="7">
    <location>
        <begin position="17"/>
        <end position="21"/>
    </location>
    <ligand>
        <name>L-glutamate</name>
        <dbReference type="ChEBI" id="CHEBI:29985"/>
    </ligand>
</feature>
<dbReference type="InterPro" id="IPR022380">
    <property type="entry name" value="Glu-Q_tRNA(Asp)_Synthase"/>
</dbReference>
<feature type="binding site" evidence="7">
    <location>
        <position position="263"/>
    </location>
    <ligand>
        <name>ATP</name>
        <dbReference type="ChEBI" id="CHEBI:30616"/>
    </ligand>
</feature>
<name>A0A2M8VJ90_9BURK</name>
<keyword evidence="11" id="KW-1185">Reference proteome</keyword>
<dbReference type="GO" id="GO:0005524">
    <property type="term" value="F:ATP binding"/>
    <property type="evidence" value="ECO:0007669"/>
    <property type="project" value="UniProtKB-KW"/>
</dbReference>
<dbReference type="GO" id="GO:0004818">
    <property type="term" value="F:glutamate-tRNA ligase activity"/>
    <property type="evidence" value="ECO:0007669"/>
    <property type="project" value="TreeGrafter"/>
</dbReference>
<comment type="similarity">
    <text evidence="7">Belongs to the class-I aminoacyl-tRNA synthetase family. GluQ subfamily.</text>
</comment>
<dbReference type="Gene3D" id="3.40.50.620">
    <property type="entry name" value="HUPs"/>
    <property type="match status" value="1"/>
</dbReference>
<proteinExistence type="inferred from homology"/>
<keyword evidence="4 7" id="KW-0862">Zinc</keyword>
<keyword evidence="5 7" id="KW-0067">ATP-binding</keyword>
<dbReference type="InterPro" id="IPR014729">
    <property type="entry name" value="Rossmann-like_a/b/a_fold"/>
</dbReference>
<dbReference type="RefSeq" id="WP_232726001.1">
    <property type="nucleotide sequence ID" value="NZ_CBCSBW010000005.1"/>
</dbReference>
<evidence type="ECO:0000256" key="8">
    <source>
        <dbReference type="RuleBase" id="RU363037"/>
    </source>
</evidence>
<keyword evidence="2 7" id="KW-0479">Metal-binding</keyword>
<feature type="binding site" evidence="7">
    <location>
        <position position="142"/>
    </location>
    <ligand>
        <name>Zn(2+)</name>
        <dbReference type="ChEBI" id="CHEBI:29105"/>
    </ligand>
</feature>
<feature type="binding site" evidence="7">
    <location>
        <position position="53"/>
    </location>
    <ligand>
        <name>L-glutamate</name>
        <dbReference type="ChEBI" id="CHEBI:29985"/>
    </ligand>
</feature>
<dbReference type="SUPFAM" id="SSF52374">
    <property type="entry name" value="Nucleotidylyl transferase"/>
    <property type="match status" value="1"/>
</dbReference>
<dbReference type="AlphaFoldDB" id="A0A2M8VJ90"/>
<dbReference type="NCBIfam" id="NF004315">
    <property type="entry name" value="PRK05710.1-4"/>
    <property type="match status" value="1"/>
</dbReference>
<reference evidence="10 11" key="1">
    <citation type="submission" date="2017-11" db="EMBL/GenBank/DDBJ databases">
        <title>Genomic Encyclopedia of Type Strains, Phase III (KMG-III): the genomes of soil and plant-associated and newly described type strains.</title>
        <authorList>
            <person name="Whitman W."/>
        </authorList>
    </citation>
    <scope>NUCLEOTIDE SEQUENCE [LARGE SCALE GENOMIC DNA]</scope>
    <source>
        <strain evidence="10 11">UB-Domo-W1</strain>
    </source>
</reference>
<feature type="binding site" evidence="7">
    <location>
        <position position="222"/>
    </location>
    <ligand>
        <name>L-glutamate</name>
        <dbReference type="ChEBI" id="CHEBI:29985"/>
    </ligand>
</feature>
<feature type="domain" description="Glutamyl/glutaminyl-tRNA synthetase class Ib catalytic" evidence="9">
    <location>
        <begin position="15"/>
        <end position="277"/>
    </location>
</feature>
<comment type="function">
    <text evidence="7">Catalyzes the tRNA-independent activation of glutamate in presence of ATP and the subsequent transfer of glutamate onto a tRNA(Asp). Glutamate is transferred on the 2-amino-5-(4,5-dihydroxy-2-cyclopenten-1-yl) moiety of the queuosine in the wobble position of the QUC anticodon.</text>
</comment>
<sequence length="325" mass="36570">MNRSQNPSPLFNGYRGRFAPSPTGPLHAGSLVAALGSWLDARKNQGKWLLRIEDVDAPRCVFGADDEIKRQLLACGLYWDEEPTWQSSHLERYQTALERLNDLHLIYACTCSRQMIANVLRTPKARDVTTPRNQDVIYPGTCRPRGEKVHRPMSDALSNAAWRLALPQDLLIEFEDVALGNQAQCLSSEVGDFVLRRRDGLFTYQLAVVVDDAQQSISHVVRGHDLLSNTGRQIHLQNLLGFKTPQYLHLPLVLDANGEKLSKQTLATAIDTQDKKQVLTELRKAANHLTHFGLRNLPDQKDISIAEWLLAATRAWNRHGKLTSS</sequence>
<evidence type="ECO:0000256" key="1">
    <source>
        <dbReference type="ARBA" id="ARBA00022598"/>
    </source>
</evidence>
<dbReference type="InterPro" id="IPR049940">
    <property type="entry name" value="GluQ/Sye"/>
</dbReference>
<feature type="binding site" evidence="7">
    <location>
        <position position="109"/>
    </location>
    <ligand>
        <name>Zn(2+)</name>
        <dbReference type="ChEBI" id="CHEBI:29105"/>
    </ligand>
</feature>
<feature type="binding site" evidence="7">
    <location>
        <position position="138"/>
    </location>
    <ligand>
        <name>Zn(2+)</name>
        <dbReference type="ChEBI" id="CHEBI:29105"/>
    </ligand>
</feature>
<evidence type="ECO:0000313" key="10">
    <source>
        <dbReference type="EMBL" id="PJI77066.1"/>
    </source>
</evidence>
<evidence type="ECO:0000256" key="5">
    <source>
        <dbReference type="ARBA" id="ARBA00022840"/>
    </source>
</evidence>
<keyword evidence="3 7" id="KW-0547">Nucleotide-binding</keyword>
<keyword evidence="6 7" id="KW-0030">Aminoacyl-tRNA synthetase</keyword>
<dbReference type="GO" id="GO:0005829">
    <property type="term" value="C:cytosol"/>
    <property type="evidence" value="ECO:0007669"/>
    <property type="project" value="TreeGrafter"/>
</dbReference>
<dbReference type="InterPro" id="IPR020058">
    <property type="entry name" value="Glu/Gln-tRNA-synth_Ib_cat-dom"/>
</dbReference>
<dbReference type="GO" id="GO:0006424">
    <property type="term" value="P:glutamyl-tRNA aminoacylation"/>
    <property type="evidence" value="ECO:0007669"/>
    <property type="project" value="InterPro"/>
</dbReference>
<dbReference type="HAMAP" id="MF_01428">
    <property type="entry name" value="Glu_Q_tRNA_synth"/>
    <property type="match status" value="1"/>
</dbReference>
<dbReference type="NCBIfam" id="NF004314">
    <property type="entry name" value="PRK05710.1-3"/>
    <property type="match status" value="1"/>
</dbReference>
<evidence type="ECO:0000256" key="6">
    <source>
        <dbReference type="ARBA" id="ARBA00023146"/>
    </source>
</evidence>